<dbReference type="GO" id="GO:0031418">
    <property type="term" value="F:L-ascorbic acid binding"/>
    <property type="evidence" value="ECO:0007669"/>
    <property type="project" value="UniProtKB-KW"/>
</dbReference>
<evidence type="ECO:0000256" key="5">
    <source>
        <dbReference type="RuleBase" id="RU003682"/>
    </source>
</evidence>
<keyword evidence="3" id="KW-0847">Vitamin C</keyword>
<dbReference type="PROSITE" id="PS51471">
    <property type="entry name" value="FE2OG_OXY"/>
    <property type="match status" value="1"/>
</dbReference>
<dbReference type="GO" id="GO:0016491">
    <property type="term" value="F:oxidoreductase activity"/>
    <property type="evidence" value="ECO:0007669"/>
    <property type="project" value="UniProtKB-KW"/>
</dbReference>
<evidence type="ECO:0000313" key="7">
    <source>
        <dbReference type="EMBL" id="CAL0333457.1"/>
    </source>
</evidence>
<keyword evidence="2 5" id="KW-0479">Metal-binding</keyword>
<evidence type="ECO:0000259" key="6">
    <source>
        <dbReference type="PROSITE" id="PS51471"/>
    </source>
</evidence>
<accession>A0AAV1YHG4</accession>
<evidence type="ECO:0000256" key="1">
    <source>
        <dbReference type="ARBA" id="ARBA00008056"/>
    </source>
</evidence>
<keyword evidence="5" id="KW-0560">Oxidoreductase</keyword>
<dbReference type="GO" id="GO:0046872">
    <property type="term" value="F:metal ion binding"/>
    <property type="evidence" value="ECO:0007669"/>
    <property type="project" value="UniProtKB-KW"/>
</dbReference>
<gene>
    <name evidence="7" type="ORF">LLUT_LOCUS34517</name>
</gene>
<keyword evidence="4 5" id="KW-0408">Iron</keyword>
<dbReference type="Proteomes" id="UP001497480">
    <property type="component" value="Unassembled WGS sequence"/>
</dbReference>
<dbReference type="Pfam" id="PF03171">
    <property type="entry name" value="2OG-FeII_Oxy"/>
    <property type="match status" value="1"/>
</dbReference>
<dbReference type="InterPro" id="IPR044861">
    <property type="entry name" value="IPNS-like_FE2OG_OXY"/>
</dbReference>
<dbReference type="AlphaFoldDB" id="A0AAV1YHG4"/>
<comment type="caution">
    <text evidence="7">The sequence shown here is derived from an EMBL/GenBank/DDBJ whole genome shotgun (WGS) entry which is preliminary data.</text>
</comment>
<dbReference type="PANTHER" id="PTHR47991">
    <property type="entry name" value="OXOGLUTARATE/IRON-DEPENDENT DIOXYGENASE"/>
    <property type="match status" value="1"/>
</dbReference>
<evidence type="ECO:0000256" key="3">
    <source>
        <dbReference type="ARBA" id="ARBA00022896"/>
    </source>
</evidence>
<dbReference type="InterPro" id="IPR026992">
    <property type="entry name" value="DIOX_N"/>
</dbReference>
<comment type="similarity">
    <text evidence="1 5">Belongs to the iron/ascorbate-dependent oxidoreductase family.</text>
</comment>
<evidence type="ECO:0000256" key="2">
    <source>
        <dbReference type="ARBA" id="ARBA00022723"/>
    </source>
</evidence>
<dbReference type="InterPro" id="IPR027443">
    <property type="entry name" value="IPNS-like_sf"/>
</dbReference>
<dbReference type="InterPro" id="IPR005123">
    <property type="entry name" value="Oxoglu/Fe-dep_dioxygenase_dom"/>
</dbReference>
<evidence type="ECO:0000313" key="8">
    <source>
        <dbReference type="Proteomes" id="UP001497480"/>
    </source>
</evidence>
<dbReference type="Gene3D" id="2.60.120.330">
    <property type="entry name" value="B-lactam Antibiotic, Isopenicillin N Synthase, Chain"/>
    <property type="match status" value="1"/>
</dbReference>
<keyword evidence="8" id="KW-1185">Reference proteome</keyword>
<proteinExistence type="inferred from homology"/>
<dbReference type="SUPFAM" id="SSF51197">
    <property type="entry name" value="Clavaminate synthase-like"/>
    <property type="match status" value="1"/>
</dbReference>
<reference evidence="7 8" key="1">
    <citation type="submission" date="2024-03" db="EMBL/GenBank/DDBJ databases">
        <authorList>
            <person name="Martinez-Hernandez J."/>
        </authorList>
    </citation>
    <scope>NUCLEOTIDE SEQUENCE [LARGE SCALE GENOMIC DNA]</scope>
</reference>
<protein>
    <recommendedName>
        <fullName evidence="6">Fe2OG dioxygenase domain-containing protein</fullName>
    </recommendedName>
</protein>
<evidence type="ECO:0000256" key="4">
    <source>
        <dbReference type="ARBA" id="ARBA00023004"/>
    </source>
</evidence>
<feature type="domain" description="Fe2OG dioxygenase" evidence="6">
    <location>
        <begin position="194"/>
        <end position="294"/>
    </location>
</feature>
<organism evidence="7 8">
    <name type="scientific">Lupinus luteus</name>
    <name type="common">European yellow lupine</name>
    <dbReference type="NCBI Taxonomy" id="3873"/>
    <lineage>
        <taxon>Eukaryota</taxon>
        <taxon>Viridiplantae</taxon>
        <taxon>Streptophyta</taxon>
        <taxon>Embryophyta</taxon>
        <taxon>Tracheophyta</taxon>
        <taxon>Spermatophyta</taxon>
        <taxon>Magnoliopsida</taxon>
        <taxon>eudicotyledons</taxon>
        <taxon>Gunneridae</taxon>
        <taxon>Pentapetalae</taxon>
        <taxon>rosids</taxon>
        <taxon>fabids</taxon>
        <taxon>Fabales</taxon>
        <taxon>Fabaceae</taxon>
        <taxon>Papilionoideae</taxon>
        <taxon>50 kb inversion clade</taxon>
        <taxon>genistoids sensu lato</taxon>
        <taxon>core genistoids</taxon>
        <taxon>Genisteae</taxon>
        <taxon>Lupinus</taxon>
    </lineage>
</organism>
<name>A0AAV1YHG4_LUPLU</name>
<dbReference type="Pfam" id="PF14226">
    <property type="entry name" value="DIOX_N"/>
    <property type="match status" value="1"/>
</dbReference>
<dbReference type="InterPro" id="IPR050295">
    <property type="entry name" value="Plant_2OG-oxidoreductases"/>
</dbReference>
<sequence length="348" mass="38960">MATLPVGLSPQESGLSYVPEAYVIPSLGKRGSVPKAHIPVIDIAALRSDSEEEKARVTQKIKDACLRWGFFQVVNHGMTEPVLNDSLSACLKFFESPPAVKEKYLSTNVFSPTRYSTGLKTADDSVQFWRMFLKHYGTPLSKWTETWPEDPSDYREKMGNFLEGFKRVSLDVIPAVIESLGVNPTKLTEKFKKGMDVVTVNCYPPCPQPELALGLPPHTDFGCITILHQSDHGLEVFDEQDQTWKSVPAVPGALQIHIGDQFEALSNGIYKSVLHRATLNNVKTRVSIAVQYSLDFEEQIHTAEELIDDEHPRKYKPSSLKEFLNFLSRTDVAASGKNYGETLKIEEN</sequence>
<dbReference type="EMBL" id="CAXHTB010000025">
    <property type="protein sequence ID" value="CAL0333457.1"/>
    <property type="molecule type" value="Genomic_DNA"/>
</dbReference>